<evidence type="ECO:0000313" key="1">
    <source>
        <dbReference type="EMBL" id="MCL1123534.1"/>
    </source>
</evidence>
<proteinExistence type="predicted"/>
<evidence type="ECO:0000313" key="2">
    <source>
        <dbReference type="Proteomes" id="UP001203423"/>
    </source>
</evidence>
<dbReference type="EMBL" id="JAKIKS010000007">
    <property type="protein sequence ID" value="MCL1123534.1"/>
    <property type="molecule type" value="Genomic_DNA"/>
</dbReference>
<organism evidence="1 2">
    <name type="scientific">Shewanella surugensis</name>
    <dbReference type="NCBI Taxonomy" id="212020"/>
    <lineage>
        <taxon>Bacteria</taxon>
        <taxon>Pseudomonadati</taxon>
        <taxon>Pseudomonadota</taxon>
        <taxon>Gammaproteobacteria</taxon>
        <taxon>Alteromonadales</taxon>
        <taxon>Shewanellaceae</taxon>
        <taxon>Shewanella</taxon>
    </lineage>
</organism>
<comment type="caution">
    <text evidence="1">The sequence shown here is derived from an EMBL/GenBank/DDBJ whole genome shotgun (WGS) entry which is preliminary data.</text>
</comment>
<gene>
    <name evidence="1" type="primary">gpM</name>
    <name evidence="1" type="ORF">L2764_03315</name>
</gene>
<dbReference type="InterPro" id="IPR010270">
    <property type="entry name" value="Phage_P2_GpM"/>
</dbReference>
<accession>A0ABT0L7I4</accession>
<dbReference type="Proteomes" id="UP001203423">
    <property type="component" value="Unassembled WGS sequence"/>
</dbReference>
<reference evidence="1 2" key="1">
    <citation type="submission" date="2022-01" db="EMBL/GenBank/DDBJ databases">
        <title>Whole genome-based taxonomy of the Shewanellaceae.</title>
        <authorList>
            <person name="Martin-Rodriguez A.J."/>
        </authorList>
    </citation>
    <scope>NUCLEOTIDE SEQUENCE [LARGE SCALE GENOMIC DNA]</scope>
    <source>
        <strain evidence="1 2">DSM 17177</strain>
    </source>
</reference>
<dbReference type="RefSeq" id="WP_248938821.1">
    <property type="nucleotide sequence ID" value="NZ_JAKIKS010000007.1"/>
</dbReference>
<dbReference type="Pfam" id="PF05944">
    <property type="entry name" value="Phage_term_smal"/>
    <property type="match status" value="1"/>
</dbReference>
<protein>
    <submittedName>
        <fullName evidence="1">Phage terminase small subunit</fullName>
    </submittedName>
</protein>
<name>A0ABT0L7I4_9GAMM</name>
<keyword evidence="2" id="KW-1185">Reference proteome</keyword>
<sequence length="210" mass="24015">MHLQLVELEADFKKLKGFDRIQDKVKHKREVLLPKWGPIVEDYVTKIKSKEIEPYDNPLFASSIIWLFDVGQFAKGIELGFIAIALKQDSGLRRAWPKFISDEVFAWAEKESEAGRSVEPYFSQVFDKVAHEWRLAEPLTAKFYKLMAHNLLRSGGEVKPSLCGDSDVLQQADRLLEKAAQLHKGVGVKTLRIRIDMRLRALDGYASQDT</sequence>